<proteinExistence type="predicted"/>
<evidence type="ECO:0000256" key="1">
    <source>
        <dbReference type="SAM" id="Phobius"/>
    </source>
</evidence>
<comment type="caution">
    <text evidence="3">The sequence shown here is derived from an EMBL/GenBank/DDBJ whole genome shotgun (WGS) entry which is preliminary data.</text>
</comment>
<dbReference type="EMBL" id="VFJC01000026">
    <property type="protein sequence ID" value="KAB5525967.1"/>
    <property type="molecule type" value="Genomic_DNA"/>
</dbReference>
<keyword evidence="4" id="KW-1185">Reference proteome</keyword>
<dbReference type="AlphaFoldDB" id="A0A5N5KCW4"/>
<gene>
    <name evidence="3" type="ORF">PHYPO_G00146300</name>
</gene>
<feature type="chain" id="PRO_5024360907" evidence="2">
    <location>
        <begin position="22"/>
        <end position="305"/>
    </location>
</feature>
<organism evidence="3 4">
    <name type="scientific">Pangasianodon hypophthalmus</name>
    <name type="common">Striped catfish</name>
    <name type="synonym">Helicophagus hypophthalmus</name>
    <dbReference type="NCBI Taxonomy" id="310915"/>
    <lineage>
        <taxon>Eukaryota</taxon>
        <taxon>Metazoa</taxon>
        <taxon>Chordata</taxon>
        <taxon>Craniata</taxon>
        <taxon>Vertebrata</taxon>
        <taxon>Euteleostomi</taxon>
        <taxon>Actinopterygii</taxon>
        <taxon>Neopterygii</taxon>
        <taxon>Teleostei</taxon>
        <taxon>Ostariophysi</taxon>
        <taxon>Siluriformes</taxon>
        <taxon>Pangasiidae</taxon>
        <taxon>Pangasianodon</taxon>
    </lineage>
</organism>
<protein>
    <submittedName>
        <fullName evidence="3">Uncharacterized protein</fullName>
    </submittedName>
</protein>
<keyword evidence="1" id="KW-1133">Transmembrane helix</keyword>
<feature type="signal peptide" evidence="2">
    <location>
        <begin position="1"/>
        <end position="21"/>
    </location>
</feature>
<dbReference type="Proteomes" id="UP000327468">
    <property type="component" value="Chromosome 25"/>
</dbReference>
<keyword evidence="2" id="KW-0732">Signal</keyword>
<evidence type="ECO:0000313" key="3">
    <source>
        <dbReference type="EMBL" id="KAB5525967.1"/>
    </source>
</evidence>
<evidence type="ECO:0000313" key="4">
    <source>
        <dbReference type="Proteomes" id="UP000327468"/>
    </source>
</evidence>
<keyword evidence="1" id="KW-0812">Transmembrane</keyword>
<keyword evidence="1" id="KW-0472">Membrane</keyword>
<reference evidence="3 4" key="1">
    <citation type="submission" date="2019-06" db="EMBL/GenBank/DDBJ databases">
        <title>A chromosome-scale genome assembly of the striped catfish, Pangasianodon hypophthalmus.</title>
        <authorList>
            <person name="Wen M."/>
            <person name="Zahm M."/>
            <person name="Roques C."/>
            <person name="Cabau C."/>
            <person name="Klopp C."/>
            <person name="Donnadieu C."/>
            <person name="Jouanno E."/>
            <person name="Avarre J.-C."/>
            <person name="Campet M."/>
            <person name="Ha T.T.T."/>
            <person name="Dugue R."/>
            <person name="Lampietro C."/>
            <person name="Louis A."/>
            <person name="Herpin A."/>
            <person name="Echchiki A."/>
            <person name="Berthelot C."/>
            <person name="Parey E."/>
            <person name="Roest-Crollius H."/>
            <person name="Braasch I."/>
            <person name="Postlethwait J."/>
            <person name="Bobe J."/>
            <person name="Montfort J."/>
            <person name="Bouchez O."/>
            <person name="Begum T."/>
            <person name="Schartl M."/>
            <person name="Guiguen Y."/>
        </authorList>
    </citation>
    <scope>NUCLEOTIDE SEQUENCE [LARGE SCALE GENOMIC DNA]</scope>
    <source>
        <strain evidence="3 4">Indonesia</strain>
        <tissue evidence="3">Blood</tissue>
    </source>
</reference>
<name>A0A5N5KCW4_PANHP</name>
<evidence type="ECO:0000256" key="2">
    <source>
        <dbReference type="SAM" id="SignalP"/>
    </source>
</evidence>
<accession>A0A5N5KCW4</accession>
<sequence>MHTLLLVMVTSGLVLLLTTQGLTTNFEPDADFLEEATADGFIVSTKGPTKTEKTEDNYNSIITHDSTNPEAILSLFQKDSLLKVTTVKTPEVSTKPTTENTNELPKNESATVLITGGSSQTTTLSPVENDEGSGIFSVTDIEMHTSMIHTTIETAAEVDISSDGSGMVLNEKPEEDLPFTTTVRTLVFRSSEENAVSGKGRKAPTSDWLTTMSTIIEEEAEIAVRTHNEVAVEKPKDESGPDPAETVSFEPEVRIMNSGHDPKPTRSAFVKEGTPGWLLILALCLTLGAVICVFAGIATKDMYLF</sequence>
<feature type="transmembrane region" description="Helical" evidence="1">
    <location>
        <begin position="276"/>
        <end position="298"/>
    </location>
</feature>